<feature type="compositionally biased region" description="Basic and acidic residues" evidence="1">
    <location>
        <begin position="12"/>
        <end position="30"/>
    </location>
</feature>
<organism evidence="2 3">
    <name type="scientific">Dorcoceras hygrometricum</name>
    <dbReference type="NCBI Taxonomy" id="472368"/>
    <lineage>
        <taxon>Eukaryota</taxon>
        <taxon>Viridiplantae</taxon>
        <taxon>Streptophyta</taxon>
        <taxon>Embryophyta</taxon>
        <taxon>Tracheophyta</taxon>
        <taxon>Spermatophyta</taxon>
        <taxon>Magnoliopsida</taxon>
        <taxon>eudicotyledons</taxon>
        <taxon>Gunneridae</taxon>
        <taxon>Pentapetalae</taxon>
        <taxon>asterids</taxon>
        <taxon>lamiids</taxon>
        <taxon>Lamiales</taxon>
        <taxon>Gesneriaceae</taxon>
        <taxon>Didymocarpoideae</taxon>
        <taxon>Trichosporeae</taxon>
        <taxon>Loxocarpinae</taxon>
        <taxon>Dorcoceras</taxon>
    </lineage>
</organism>
<keyword evidence="3" id="KW-1185">Reference proteome</keyword>
<dbReference type="AlphaFoldDB" id="A0A2Z7DHB3"/>
<evidence type="ECO:0000313" key="2">
    <source>
        <dbReference type="EMBL" id="KZV57043.1"/>
    </source>
</evidence>
<dbReference type="EMBL" id="KQ987726">
    <property type="protein sequence ID" value="KZV57043.1"/>
    <property type="molecule type" value="Genomic_DNA"/>
</dbReference>
<dbReference type="Proteomes" id="UP000250235">
    <property type="component" value="Unassembled WGS sequence"/>
</dbReference>
<reference evidence="2 3" key="1">
    <citation type="journal article" date="2015" name="Proc. Natl. Acad. Sci. U.S.A.">
        <title>The resurrection genome of Boea hygrometrica: A blueprint for survival of dehydration.</title>
        <authorList>
            <person name="Xiao L."/>
            <person name="Yang G."/>
            <person name="Zhang L."/>
            <person name="Yang X."/>
            <person name="Zhao S."/>
            <person name="Ji Z."/>
            <person name="Zhou Q."/>
            <person name="Hu M."/>
            <person name="Wang Y."/>
            <person name="Chen M."/>
            <person name="Xu Y."/>
            <person name="Jin H."/>
            <person name="Xiao X."/>
            <person name="Hu G."/>
            <person name="Bao F."/>
            <person name="Hu Y."/>
            <person name="Wan P."/>
            <person name="Li L."/>
            <person name="Deng X."/>
            <person name="Kuang T."/>
            <person name="Xiang C."/>
            <person name="Zhu J.K."/>
            <person name="Oliver M.J."/>
            <person name="He Y."/>
        </authorList>
    </citation>
    <scope>NUCLEOTIDE SEQUENCE [LARGE SCALE GENOMIC DNA]</scope>
    <source>
        <strain evidence="3">cv. XS01</strain>
    </source>
</reference>
<feature type="compositionally biased region" description="Polar residues" evidence="1">
    <location>
        <begin position="1"/>
        <end position="11"/>
    </location>
</feature>
<accession>A0A2Z7DHB3</accession>
<sequence>MQTRKVVSSSDSLKEETSIVSESSKEGKTYPKMILQRDSREGLKASARTPELGACSLVALALDDEGSADGEVLSPRVSR</sequence>
<name>A0A2Z7DHB3_9LAMI</name>
<evidence type="ECO:0000256" key="1">
    <source>
        <dbReference type="SAM" id="MobiDB-lite"/>
    </source>
</evidence>
<proteinExistence type="predicted"/>
<gene>
    <name evidence="2" type="ORF">F511_20012</name>
</gene>
<feature type="region of interest" description="Disordered" evidence="1">
    <location>
        <begin position="1"/>
        <end position="30"/>
    </location>
</feature>
<protein>
    <submittedName>
        <fullName evidence="2">Uncharacterized protein</fullName>
    </submittedName>
</protein>
<evidence type="ECO:0000313" key="3">
    <source>
        <dbReference type="Proteomes" id="UP000250235"/>
    </source>
</evidence>